<evidence type="ECO:0000313" key="2">
    <source>
        <dbReference type="EMBL" id="KAF7347240.1"/>
    </source>
</evidence>
<accession>A0A8H6XVV7</accession>
<reference evidence="2" key="1">
    <citation type="submission" date="2020-05" db="EMBL/GenBank/DDBJ databases">
        <title>Mycena genomes resolve the evolution of fungal bioluminescence.</title>
        <authorList>
            <person name="Tsai I.J."/>
        </authorList>
    </citation>
    <scope>NUCLEOTIDE SEQUENCE</scope>
    <source>
        <strain evidence="2">CCC161011</strain>
    </source>
</reference>
<feature type="region of interest" description="Disordered" evidence="1">
    <location>
        <begin position="183"/>
        <end position="203"/>
    </location>
</feature>
<dbReference type="EMBL" id="JACAZI010000012">
    <property type="protein sequence ID" value="KAF7347240.1"/>
    <property type="molecule type" value="Genomic_DNA"/>
</dbReference>
<evidence type="ECO:0000256" key="1">
    <source>
        <dbReference type="SAM" id="MobiDB-lite"/>
    </source>
</evidence>
<dbReference type="Proteomes" id="UP000620124">
    <property type="component" value="Unassembled WGS sequence"/>
</dbReference>
<dbReference type="OrthoDB" id="3204502at2759"/>
<organism evidence="2 3">
    <name type="scientific">Mycena venus</name>
    <dbReference type="NCBI Taxonomy" id="2733690"/>
    <lineage>
        <taxon>Eukaryota</taxon>
        <taxon>Fungi</taxon>
        <taxon>Dikarya</taxon>
        <taxon>Basidiomycota</taxon>
        <taxon>Agaricomycotina</taxon>
        <taxon>Agaricomycetes</taxon>
        <taxon>Agaricomycetidae</taxon>
        <taxon>Agaricales</taxon>
        <taxon>Marasmiineae</taxon>
        <taxon>Mycenaceae</taxon>
        <taxon>Mycena</taxon>
    </lineage>
</organism>
<keyword evidence="3" id="KW-1185">Reference proteome</keyword>
<name>A0A8H6XVV7_9AGAR</name>
<dbReference type="AlphaFoldDB" id="A0A8H6XVV7"/>
<comment type="caution">
    <text evidence="2">The sequence shown here is derived from an EMBL/GenBank/DDBJ whole genome shotgun (WGS) entry which is preliminary data.</text>
</comment>
<evidence type="ECO:0000313" key="3">
    <source>
        <dbReference type="Proteomes" id="UP000620124"/>
    </source>
</evidence>
<feature type="compositionally biased region" description="Basic residues" evidence="1">
    <location>
        <begin position="187"/>
        <end position="203"/>
    </location>
</feature>
<proteinExistence type="predicted"/>
<gene>
    <name evidence="2" type="ORF">MVEN_01479000</name>
</gene>
<feature type="region of interest" description="Disordered" evidence="1">
    <location>
        <begin position="1"/>
        <end position="23"/>
    </location>
</feature>
<protein>
    <submittedName>
        <fullName evidence="2">Uncharacterized protein</fullName>
    </submittedName>
</protein>
<sequence>MHKPRPILKGLPEPDLAKPPLPESSFSNPLPFAACSSRVMMYSPHVHFPSTPRLTFTGDTHSPGSYDRSCIAVSRNSCAMPERGGRVYSPTSTRPRPIGSYFHPRAFEACEPDATAVPALLYDLSSETDDSSTEECISPKPTSPEPCVAVRMQGTSYPTPMPIRRTHSQEEFDHALSFLPHPPVSVSKRKLGKRQNSRHRPRRSVTFQDVANCDGCLGGF</sequence>